<dbReference type="Pfam" id="PF21078">
    <property type="entry name" value="GDH_HM3"/>
    <property type="match status" value="1"/>
</dbReference>
<dbReference type="SUPFAM" id="SSF53223">
    <property type="entry name" value="Aminoacid dehydrogenase-like, N-terminal domain"/>
    <property type="match status" value="1"/>
</dbReference>
<dbReference type="InterPro" id="IPR049058">
    <property type="entry name" value="NAD_Glu_DH_HM2"/>
</dbReference>
<proteinExistence type="predicted"/>
<dbReference type="InterPro" id="IPR036291">
    <property type="entry name" value="NAD(P)-bd_dom_sf"/>
</dbReference>
<reference evidence="4 5" key="1">
    <citation type="submission" date="2016-10" db="EMBL/GenBank/DDBJ databases">
        <authorList>
            <person name="de Groot N.N."/>
        </authorList>
    </citation>
    <scope>NUCLEOTIDE SEQUENCE [LARGE SCALE GENOMIC DNA]</scope>
    <source>
        <strain evidence="4 5">DSM 7343</strain>
    </source>
</reference>
<accession>A0A1H3YXN0</accession>
<dbReference type="STRING" id="37625.SAMN05660420_01418"/>
<dbReference type="Pfam" id="PF21074">
    <property type="entry name" value="GDH_C"/>
    <property type="match status" value="1"/>
</dbReference>
<evidence type="ECO:0000259" key="2">
    <source>
        <dbReference type="Pfam" id="PF05088"/>
    </source>
</evidence>
<protein>
    <submittedName>
        <fullName evidence="4">Glutamate dehydrogenase</fullName>
    </submittedName>
</protein>
<dbReference type="InterPro" id="IPR046346">
    <property type="entry name" value="Aminoacid_DH-like_N_sf"/>
</dbReference>
<dbReference type="EMBL" id="FNQN01000003">
    <property type="protein sequence ID" value="SEA15814.1"/>
    <property type="molecule type" value="Genomic_DNA"/>
</dbReference>
<gene>
    <name evidence="4" type="ORF">SAMN05660420_01418</name>
</gene>
<dbReference type="GO" id="GO:0006538">
    <property type="term" value="P:L-glutamate catabolic process"/>
    <property type="evidence" value="ECO:0007669"/>
    <property type="project" value="InterPro"/>
</dbReference>
<keyword evidence="5" id="KW-1185">Reference proteome</keyword>
<dbReference type="GO" id="GO:0004069">
    <property type="term" value="F:L-aspartate:2-oxoglutarate aminotransferase activity"/>
    <property type="evidence" value="ECO:0007669"/>
    <property type="project" value="InterPro"/>
</dbReference>
<dbReference type="Proteomes" id="UP000199409">
    <property type="component" value="Unassembled WGS sequence"/>
</dbReference>
<evidence type="ECO:0000259" key="3">
    <source>
        <dbReference type="Pfam" id="PF21074"/>
    </source>
</evidence>
<dbReference type="InterPro" id="IPR028971">
    <property type="entry name" value="NAD-GDH_cat"/>
</dbReference>
<name>A0A1H3YXN0_9BACT</name>
<dbReference type="InterPro" id="IPR007780">
    <property type="entry name" value="NAD_Glu_DH_bac"/>
</dbReference>
<evidence type="ECO:0000313" key="5">
    <source>
        <dbReference type="Proteomes" id="UP000199409"/>
    </source>
</evidence>
<dbReference type="InterPro" id="IPR048381">
    <property type="entry name" value="GDH_C"/>
</dbReference>
<dbReference type="Pfam" id="PF05088">
    <property type="entry name" value="Bac_GDH_CD"/>
    <property type="match status" value="1"/>
</dbReference>
<dbReference type="PANTHER" id="PTHR43403">
    <property type="entry name" value="NAD-SPECIFIC GLUTAMATE DEHYDROGENASE"/>
    <property type="match status" value="1"/>
</dbReference>
<dbReference type="OrthoDB" id="9758052at2"/>
<sequence>MKVTVTRGGRTSEEREILLRSETIEKELIRQGQEAGLSVDLALANILRQEIPENYLSSLSLSDLVANLLQASKFLSSHRTDEIVVKLQAQETPGHYYLFTNSPDANHIFFSLQEYLHRRSLHFRVFCHPILSVVREDGLLKRVSEGENNLPQESFIWMELERLPVHKVADLEQAIRTIISSAVNIHQHRPAMLQKLTDLGKIAGLSQYQDLYQWLQQENFIPVASRSYTYAKGADASHFYEEKSEALGLEQFYDRAFYKDHQSVTLTPENVFPLLGHGKNVDLETTELRCPLHRFERLTYLGFREELGDDQYREHCFWGFYTQKSIDENTFAIPALKQRIELAQQQLNIPPACHNYLKTIQIINSFPKIELFLMGDVELRRMLRSFTQMHRQAGVKVVVAPSASEVALTLMLIMPNDYYLPEHIERMELYLRRYFRALSVESRLIHLASDYLSLHVNLQLQDKDIKIDLVQLEQGLTKVTMPWKLKFRALLEKNFAEDSFSTWERYSKAFNKDYRARTHPRFAVRDVYNIEKLLHDKRDAFDLWGPFHEDDDYYRLQYYSFSRSYLNDLMPFLQNLDLRVLHEVDSDLLVDTSKIYIKSFAIKPNAENSLPFKQIKSLLLETLRAMRNQEVENDYLHRLQPLTGLSWREIDVFRGYRNYYFQLGSPFTKKRVADALVNNAKVALLLYRYFEGRFKPSPKLADPMTRELEVLSPIRQQLVTALEVVSDPNEDKILRTLFNLIDSTIRTNFFLRYQQDDYFFSFKVNALGVIDMPSPRPLYEVYVHSATMEGLHLRGGKVARGGIRWSDRPDDFRTEVLGLVKAQMTKNAVIVPEGSKGGFFTKRYSADRDEMGQIVKEAYQTLMRGLLDLTDNRTEKDIIQPEGLITYDDLDPYLVVAADKGTAHLPDTANAVSESYDFWLGDAFASGGSHGYDHKQLGITARGAWESVKRSFREMGHDIQTQPFTVVGIGDMSGDVFGNGMLCSRQTKLLAAFDHRHIFLDPNPDTEISYQERQRLYDLPRSCWDDYNKELISAGGGVYSRQLKEIPLSPEVAEWLGVRQGSIDVPGLIKLLLRAKVDLLWNGGIGTYVKSSLQSNEDVGDRANDPVRIDGIEIRAKVVGEGGNLGLTQLGRIEYALNGGRVNTDAIDNSAGVDTSDHEVNLKILLRQLRFEGHLKNLEDGYELLGEMEETVCQDVLANNYTQTLSLSLDEMRCRDDVEPYLELIDRLVSSGLLDRRGEFLPSRKEVSNRQPNRLLRPEFSVLLAYSKMYLFKALLDSEMPENSVVSKLLFDYFPQQVIDRYSDSLKRHPLAKEISATILTNRVIDQAGSAFLQTTSRMTGCPQVEVANAYLIFDNLLTGHELRQAVFALDNKMSAEKQYQLLLKLEDLLSFFCSYALSNGMTIPSSEQDLERIAGQLQEYAMLLSKVLPAESWQQCKQFQKELQECGLAKEVAYKFAVLDSLTDFLPLICMLETSGQNLEQLAKIKVLVDAKVNSSVIYQLLDKVPVVDSWDRRARESLVSSLHAVNVRIIQQVALDAAGQPENFFSKRRQKMRIFEGLRQSLINEVPRNFHPFTVLLRSLESLLTA</sequence>
<keyword evidence="1" id="KW-0560">Oxidoreductase</keyword>
<organism evidence="4 5">
    <name type="scientific">Desulfuromusa kysingii</name>
    <dbReference type="NCBI Taxonomy" id="37625"/>
    <lineage>
        <taxon>Bacteria</taxon>
        <taxon>Pseudomonadati</taxon>
        <taxon>Thermodesulfobacteriota</taxon>
        <taxon>Desulfuromonadia</taxon>
        <taxon>Desulfuromonadales</taxon>
        <taxon>Geopsychrobacteraceae</taxon>
        <taxon>Desulfuromusa</taxon>
    </lineage>
</organism>
<evidence type="ECO:0000313" key="4">
    <source>
        <dbReference type="EMBL" id="SEA15814.1"/>
    </source>
</evidence>
<feature type="domain" description="NAD-glutamate dehydrogenase catalytic" evidence="2">
    <location>
        <begin position="718"/>
        <end position="1209"/>
    </location>
</feature>
<evidence type="ECO:0000256" key="1">
    <source>
        <dbReference type="ARBA" id="ARBA00023002"/>
    </source>
</evidence>
<dbReference type="PANTHER" id="PTHR43403:SF1">
    <property type="entry name" value="NAD-SPECIFIC GLUTAMATE DEHYDROGENASE"/>
    <property type="match status" value="1"/>
</dbReference>
<dbReference type="GO" id="GO:0004352">
    <property type="term" value="F:glutamate dehydrogenase (NAD+) activity"/>
    <property type="evidence" value="ECO:0007669"/>
    <property type="project" value="InterPro"/>
</dbReference>
<dbReference type="PIRSF" id="PIRSF036761">
    <property type="entry name" value="GDH_Mll4104"/>
    <property type="match status" value="1"/>
</dbReference>
<dbReference type="Pfam" id="PF21079">
    <property type="entry name" value="GDH_HM2"/>
    <property type="match status" value="1"/>
</dbReference>
<feature type="domain" description="NAD-specific glutamate dehydrogenase C-terminal" evidence="3">
    <location>
        <begin position="1255"/>
        <end position="1582"/>
    </location>
</feature>
<dbReference type="SUPFAM" id="SSF51735">
    <property type="entry name" value="NAD(P)-binding Rossmann-fold domains"/>
    <property type="match status" value="1"/>
</dbReference>
<dbReference type="RefSeq" id="WP_092346135.1">
    <property type="nucleotide sequence ID" value="NZ_FNQN01000003.1"/>
</dbReference>
<dbReference type="InterPro" id="IPR049056">
    <property type="entry name" value="NAD_Glu_DH_HM3"/>
</dbReference>